<dbReference type="EMBL" id="JACNJH010000164">
    <property type="protein sequence ID" value="MBC8362008.1"/>
    <property type="molecule type" value="Genomic_DNA"/>
</dbReference>
<comment type="caution">
    <text evidence="1">The sequence shown here is derived from an EMBL/GenBank/DDBJ whole genome shotgun (WGS) entry which is preliminary data.</text>
</comment>
<sequence>MSLGIAFKGPEGIVLAADSRVTLTTQKQIGGVPNLIASTFDNATKMLEISKHNYVGTVTYGLGAMGEKEPRVAHSFLPEFEEHLEAHLNQKEVTRLSIEEFSKELSGFFMKQWEKHMPKTFSGPDMVFLVGGFDEGAAYGKVYMIAIPSNPEPVERNASQFGVIWGGQLESTNRLIKGFDPELPSIIKKFLNLDETKTKELTKHLENKLSAQIPYQFLPLQDCVNLSIFLIRTTIEMQTWMLGIRGVGGAIDVATVTRTNGFKPVQRKEIIGQKDLK</sequence>
<dbReference type="InterPro" id="IPR029055">
    <property type="entry name" value="Ntn_hydrolases_N"/>
</dbReference>
<dbReference type="AlphaFoldDB" id="A0A8J6NWM5"/>
<dbReference type="Proteomes" id="UP000603434">
    <property type="component" value="Unassembled WGS sequence"/>
</dbReference>
<reference evidence="1 2" key="1">
    <citation type="submission" date="2020-08" db="EMBL/GenBank/DDBJ databases">
        <title>Bridging the membrane lipid divide: bacteria of the FCB group superphylum have the potential to synthesize archaeal ether lipids.</title>
        <authorList>
            <person name="Villanueva L."/>
            <person name="Von Meijenfeldt F.A.B."/>
            <person name="Westbye A.B."/>
            <person name="Yadav S."/>
            <person name="Hopmans E.C."/>
            <person name="Dutilh B.E."/>
            <person name="Sinninghe Damste J.S."/>
        </authorList>
    </citation>
    <scope>NUCLEOTIDE SEQUENCE [LARGE SCALE GENOMIC DNA]</scope>
    <source>
        <strain evidence="1">NIOZ-UU30</strain>
    </source>
</reference>
<evidence type="ECO:0000313" key="2">
    <source>
        <dbReference type="Proteomes" id="UP000603434"/>
    </source>
</evidence>
<protein>
    <submittedName>
        <fullName evidence="1">Uncharacterized protein</fullName>
    </submittedName>
</protein>
<accession>A0A8J6NWM5</accession>
<evidence type="ECO:0000313" key="1">
    <source>
        <dbReference type="EMBL" id="MBC8362008.1"/>
    </source>
</evidence>
<proteinExistence type="predicted"/>
<organism evidence="1 2">
    <name type="scientific">Candidatus Desulfatibia profunda</name>
    <dbReference type="NCBI Taxonomy" id="2841695"/>
    <lineage>
        <taxon>Bacteria</taxon>
        <taxon>Pseudomonadati</taxon>
        <taxon>Thermodesulfobacteriota</taxon>
        <taxon>Desulfobacteria</taxon>
        <taxon>Desulfobacterales</taxon>
        <taxon>Desulfobacterales incertae sedis</taxon>
        <taxon>Candidatus Desulfatibia</taxon>
    </lineage>
</organism>
<name>A0A8J6NWM5_9BACT</name>
<dbReference type="Gene3D" id="3.60.20.10">
    <property type="entry name" value="Glutamine Phosphoribosylpyrophosphate, subunit 1, domain 1"/>
    <property type="match status" value="1"/>
</dbReference>
<gene>
    <name evidence="1" type="ORF">H8E23_11495</name>
</gene>